<sequence>MVSDVNMMSYCIGFESKSRGLKSLHFPEKKRVLPKTELFSLCSLLIFNVTLGMVR</sequence>
<dbReference type="InParanoid" id="A0A1X7VUV8"/>
<reference evidence="1" key="1">
    <citation type="submission" date="2017-05" db="UniProtKB">
        <authorList>
            <consortium name="EnsemblMetazoa"/>
        </authorList>
    </citation>
    <scope>IDENTIFICATION</scope>
</reference>
<evidence type="ECO:0000313" key="1">
    <source>
        <dbReference type="EnsemblMetazoa" id="Aqu2.1.43649_001"/>
    </source>
</evidence>
<organism evidence="1">
    <name type="scientific">Amphimedon queenslandica</name>
    <name type="common">Sponge</name>
    <dbReference type="NCBI Taxonomy" id="400682"/>
    <lineage>
        <taxon>Eukaryota</taxon>
        <taxon>Metazoa</taxon>
        <taxon>Porifera</taxon>
        <taxon>Demospongiae</taxon>
        <taxon>Heteroscleromorpha</taxon>
        <taxon>Haplosclerida</taxon>
        <taxon>Niphatidae</taxon>
        <taxon>Amphimedon</taxon>
    </lineage>
</organism>
<protein>
    <submittedName>
        <fullName evidence="1">Uncharacterized protein</fullName>
    </submittedName>
</protein>
<name>A0A1X7VUV8_AMPQE</name>
<dbReference type="AlphaFoldDB" id="A0A1X7VUV8"/>
<accession>A0A1X7VUV8</accession>
<dbReference type="EnsemblMetazoa" id="Aqu2.1.43649_001">
    <property type="protein sequence ID" value="Aqu2.1.43649_001"/>
    <property type="gene ID" value="Aqu2.1.43649"/>
</dbReference>
<proteinExistence type="predicted"/>